<sequence>MAMKKLENLCHEVEVLQSWLEELDSEPIELDDEDLRDKISSSLWALTNTVEAMAKVVLRMRSELLARDT</sequence>
<name>X1N188_9ZZZZ</name>
<dbReference type="EMBL" id="BARV01027483">
    <property type="protein sequence ID" value="GAI37787.1"/>
    <property type="molecule type" value="Genomic_DNA"/>
</dbReference>
<dbReference type="AlphaFoldDB" id="X1N188"/>
<comment type="caution">
    <text evidence="1">The sequence shown here is derived from an EMBL/GenBank/DDBJ whole genome shotgun (WGS) entry which is preliminary data.</text>
</comment>
<protein>
    <submittedName>
        <fullName evidence="1">Uncharacterized protein</fullName>
    </submittedName>
</protein>
<organism evidence="1">
    <name type="scientific">marine sediment metagenome</name>
    <dbReference type="NCBI Taxonomy" id="412755"/>
    <lineage>
        <taxon>unclassified sequences</taxon>
        <taxon>metagenomes</taxon>
        <taxon>ecological metagenomes</taxon>
    </lineage>
</organism>
<reference evidence="1" key="1">
    <citation type="journal article" date="2014" name="Front. Microbiol.">
        <title>High frequency of phylogenetically diverse reductive dehalogenase-homologous genes in deep subseafloor sedimentary metagenomes.</title>
        <authorList>
            <person name="Kawai M."/>
            <person name="Futagami T."/>
            <person name="Toyoda A."/>
            <person name="Takaki Y."/>
            <person name="Nishi S."/>
            <person name="Hori S."/>
            <person name="Arai W."/>
            <person name="Tsubouchi T."/>
            <person name="Morono Y."/>
            <person name="Uchiyama I."/>
            <person name="Ito T."/>
            <person name="Fujiyama A."/>
            <person name="Inagaki F."/>
            <person name="Takami H."/>
        </authorList>
    </citation>
    <scope>NUCLEOTIDE SEQUENCE</scope>
    <source>
        <strain evidence="1">Expedition CK06-06</strain>
    </source>
</reference>
<proteinExistence type="predicted"/>
<gene>
    <name evidence="1" type="ORF">S06H3_44216</name>
</gene>
<accession>X1N188</accession>
<evidence type="ECO:0000313" key="1">
    <source>
        <dbReference type="EMBL" id="GAI37787.1"/>
    </source>
</evidence>